<dbReference type="AlphaFoldDB" id="A0A7J6R1P7"/>
<organism evidence="2 3">
    <name type="scientific">Perkinsus olseni</name>
    <name type="common">Perkinsus atlanticus</name>
    <dbReference type="NCBI Taxonomy" id="32597"/>
    <lineage>
        <taxon>Eukaryota</taxon>
        <taxon>Sar</taxon>
        <taxon>Alveolata</taxon>
        <taxon>Perkinsozoa</taxon>
        <taxon>Perkinsea</taxon>
        <taxon>Perkinsida</taxon>
        <taxon>Perkinsidae</taxon>
        <taxon>Perkinsus</taxon>
    </lineage>
</organism>
<name>A0A7J6R1P7_PEROL</name>
<dbReference type="Gene3D" id="1.10.287.1490">
    <property type="match status" value="1"/>
</dbReference>
<reference evidence="2 3" key="1">
    <citation type="submission" date="2020-04" db="EMBL/GenBank/DDBJ databases">
        <title>Perkinsus olseni comparative genomics.</title>
        <authorList>
            <person name="Bogema D.R."/>
        </authorList>
    </citation>
    <scope>NUCLEOTIDE SEQUENCE [LARGE SCALE GENOMIC DNA]</scope>
    <source>
        <strain evidence="2">ATCC PRA-205</strain>
    </source>
</reference>
<comment type="caution">
    <text evidence="2">The sequence shown here is derived from an EMBL/GenBank/DDBJ whole genome shotgun (WGS) entry which is preliminary data.</text>
</comment>
<sequence length="581" mass="66275">MSVSCSPVLKKYFVRAERHGAAVQTLDDALLREVEDTRRRLEMAESEISHLTAELDEVCLENSELKDRYMTAGERFERLMESEEEHTKELTRQLEEERIHIAVPDEETGSLSEIMKDGASWRDFWGLSRSPRPVDMEAEEDHLSELWHQRLEDNLRHRKSVNAKRTCSIRQAIKQLVGERDELREENTELRNQEETLREDVTSLSEKLEDACQQQQRAEIKIEEMTSKLEENEGLSRELDDTRTRATKLNEEVEALSSDLVLRNGELAELRSKEAASAAKLAAAREHIAATVGMMDRIMKMPDGDKMGEELTDALGKSGAFYPVLSRYDRRVARRVSDILQEAEDESTRAMARVREQMDDLVIRRDELEQERSFLCEERQQLQEDLEALARNLQNMCQERQLAEGDYGGATGSLGEDRNVFDLLEQARVSVAKLEGERKALVASSQHTEAELADLQLLKDNSRAELAAARENMTVMMRMMGRLIELPENENLRDELREALGDSHSFRAALARYADEITGRISTIRREAQAGVEPVAAHSNSERGSHWGEIELELERQTWMRAGSETAATQHSVEVQAALGR</sequence>
<protein>
    <submittedName>
        <fullName evidence="2">Uncharacterized protein</fullName>
    </submittedName>
</protein>
<feature type="non-terminal residue" evidence="2">
    <location>
        <position position="581"/>
    </location>
</feature>
<dbReference type="Proteomes" id="UP000574390">
    <property type="component" value="Unassembled WGS sequence"/>
</dbReference>
<evidence type="ECO:0000313" key="2">
    <source>
        <dbReference type="EMBL" id="KAF4714507.1"/>
    </source>
</evidence>
<proteinExistence type="predicted"/>
<keyword evidence="1" id="KW-0175">Coiled coil</keyword>
<evidence type="ECO:0000256" key="1">
    <source>
        <dbReference type="SAM" id="Coils"/>
    </source>
</evidence>
<feature type="coiled-coil region" evidence="1">
    <location>
        <begin position="27"/>
        <end position="100"/>
    </location>
</feature>
<gene>
    <name evidence="2" type="ORF">FOZ62_019255</name>
</gene>
<evidence type="ECO:0000313" key="3">
    <source>
        <dbReference type="Proteomes" id="UP000574390"/>
    </source>
</evidence>
<dbReference type="EMBL" id="JABANM010025500">
    <property type="protein sequence ID" value="KAF4714507.1"/>
    <property type="molecule type" value="Genomic_DNA"/>
</dbReference>
<accession>A0A7J6R1P7</accession>
<feature type="coiled-coil region" evidence="1">
    <location>
        <begin position="340"/>
        <end position="406"/>
    </location>
</feature>
<feature type="coiled-coil region" evidence="1">
    <location>
        <begin position="169"/>
        <end position="259"/>
    </location>
</feature>